<name>A0A133VAT5_9EURY</name>
<proteinExistence type="predicted"/>
<organism evidence="1 2">
    <name type="scientific">candidate division MSBL1 archaeon SCGC-AAA261G05</name>
    <dbReference type="NCBI Taxonomy" id="1698276"/>
    <lineage>
        <taxon>Archaea</taxon>
        <taxon>Methanobacteriati</taxon>
        <taxon>Methanobacteriota</taxon>
        <taxon>candidate division MSBL1</taxon>
    </lineage>
</organism>
<dbReference type="AlphaFoldDB" id="A0A133VAT5"/>
<reference evidence="1 2" key="1">
    <citation type="journal article" date="2016" name="Sci. Rep.">
        <title>Metabolic traits of an uncultured archaeal lineage -MSBL1- from brine pools of the Red Sea.</title>
        <authorList>
            <person name="Mwirichia R."/>
            <person name="Alam I."/>
            <person name="Rashid M."/>
            <person name="Vinu M."/>
            <person name="Ba-Alawi W."/>
            <person name="Anthony Kamau A."/>
            <person name="Kamanda Ngugi D."/>
            <person name="Goker M."/>
            <person name="Klenk H.P."/>
            <person name="Bajic V."/>
            <person name="Stingl U."/>
        </authorList>
    </citation>
    <scope>NUCLEOTIDE SEQUENCE [LARGE SCALE GENOMIC DNA]</scope>
    <source>
        <strain evidence="1">SCGC-AAA261G05</strain>
    </source>
</reference>
<protein>
    <submittedName>
        <fullName evidence="1">Uncharacterized protein</fullName>
    </submittedName>
</protein>
<dbReference type="Proteomes" id="UP000070405">
    <property type="component" value="Unassembled WGS sequence"/>
</dbReference>
<sequence>MGEGANIYSGSKDLDGLAAALTNPTELSYKKNNIKKHYPVEFRGQEYRDAEAAFWKHAEDKELSFEEQQELCTEVVTAKLEQYPELVEAINQQGGVEWLEKCRHFTGARTEKFKKWEGKGKDSAFIRCLINAYKRVK</sequence>
<keyword evidence="2" id="KW-1185">Reference proteome</keyword>
<evidence type="ECO:0000313" key="1">
    <source>
        <dbReference type="EMBL" id="KXB03517.1"/>
    </source>
</evidence>
<evidence type="ECO:0000313" key="2">
    <source>
        <dbReference type="Proteomes" id="UP000070405"/>
    </source>
</evidence>
<accession>A0A133VAT5</accession>
<dbReference type="EMBL" id="LHYA01000022">
    <property type="protein sequence ID" value="KXB03517.1"/>
    <property type="molecule type" value="Genomic_DNA"/>
</dbReference>
<comment type="caution">
    <text evidence="1">The sequence shown here is derived from an EMBL/GenBank/DDBJ whole genome shotgun (WGS) entry which is preliminary data.</text>
</comment>
<gene>
    <name evidence="1" type="ORF">AKJ47_02095</name>
</gene>